<sequence length="254" mass="28207">MLPIRDDLRPRSPAYVTWALLGLNAAVFLFQLGLPEWALERLYLLWGIVPARLTDPEWAWWHGFPGNGMLTLLTSMFLHGGWFHFLANAWTLWLFGDDVEDRLGHLPFLALYLGTGVAAGLTHVWLFPDSTLPTIGASGAISGVMGAFLVLFPAARLHVLVPIFVFVDLWTIPAALYLPVWFIGQLFSGTLALAAPGFGGVAFWAHIGGFVAGLSWAHWWLTAAETGPREAEYIPPRPAPAVVRRPRYVILNRW</sequence>
<keyword evidence="6 7" id="KW-0472">Membrane</keyword>
<keyword evidence="9" id="KW-0645">Protease</keyword>
<dbReference type="InterPro" id="IPR022764">
    <property type="entry name" value="Peptidase_S54_rhomboid_dom"/>
</dbReference>
<dbReference type="GO" id="GO:0004252">
    <property type="term" value="F:serine-type endopeptidase activity"/>
    <property type="evidence" value="ECO:0007669"/>
    <property type="project" value="InterPro"/>
</dbReference>
<proteinExistence type="inferred from homology"/>
<dbReference type="SUPFAM" id="SSF144091">
    <property type="entry name" value="Rhomboid-like"/>
    <property type="match status" value="1"/>
</dbReference>
<evidence type="ECO:0000256" key="1">
    <source>
        <dbReference type="ARBA" id="ARBA00004141"/>
    </source>
</evidence>
<organism evidence="9 10">
    <name type="scientific">Candidatus Ozemobacter sibiricus</name>
    <dbReference type="NCBI Taxonomy" id="2268124"/>
    <lineage>
        <taxon>Bacteria</taxon>
        <taxon>Candidatus Ozemobacteria</taxon>
        <taxon>Candidatus Ozemobacterales</taxon>
        <taxon>Candidatus Ozemobacteraceae</taxon>
        <taxon>Candidatus Ozemobacter</taxon>
    </lineage>
</organism>
<feature type="transmembrane region" description="Helical" evidence="7">
    <location>
        <begin position="159"/>
        <end position="183"/>
    </location>
</feature>
<dbReference type="Proteomes" id="UP000252355">
    <property type="component" value="Unassembled WGS sequence"/>
</dbReference>
<evidence type="ECO:0000256" key="3">
    <source>
        <dbReference type="ARBA" id="ARBA00022692"/>
    </source>
</evidence>
<gene>
    <name evidence="9" type="ORF">OZSIB_0173</name>
</gene>
<reference evidence="9 10" key="1">
    <citation type="submission" date="2018-05" db="EMBL/GenBank/DDBJ databases">
        <title>A metagenomic window into the 2 km-deep terrestrial subsurface aquifer revealed taxonomically and functionally diverse microbial community comprising novel uncultured bacterial lineages.</title>
        <authorList>
            <person name="Kadnikov V.V."/>
            <person name="Mardanov A.V."/>
            <person name="Beletsky A.V."/>
            <person name="Banks D."/>
            <person name="Pimenov N.V."/>
            <person name="Frank Y.A."/>
            <person name="Karnachuk O.V."/>
            <person name="Ravin N.V."/>
        </authorList>
    </citation>
    <scope>NUCLEOTIDE SEQUENCE [LARGE SCALE GENOMIC DNA]</scope>
    <source>
        <strain evidence="9">BY5</strain>
    </source>
</reference>
<evidence type="ECO:0000256" key="5">
    <source>
        <dbReference type="ARBA" id="ARBA00022989"/>
    </source>
</evidence>
<evidence type="ECO:0000259" key="8">
    <source>
        <dbReference type="Pfam" id="PF01694"/>
    </source>
</evidence>
<evidence type="ECO:0000256" key="7">
    <source>
        <dbReference type="SAM" id="Phobius"/>
    </source>
</evidence>
<evidence type="ECO:0000313" key="9">
    <source>
        <dbReference type="EMBL" id="RCK79302.1"/>
    </source>
</evidence>
<evidence type="ECO:0000313" key="10">
    <source>
        <dbReference type="Proteomes" id="UP000252355"/>
    </source>
</evidence>
<protein>
    <submittedName>
        <fullName evidence="9">Rhomboid family serine protease</fullName>
    </submittedName>
</protein>
<accession>A0A367ZPJ4</accession>
<feature type="domain" description="Peptidase S54 rhomboid" evidence="8">
    <location>
        <begin position="69"/>
        <end position="217"/>
    </location>
</feature>
<feature type="transmembrane region" description="Helical" evidence="7">
    <location>
        <begin position="203"/>
        <end position="221"/>
    </location>
</feature>
<feature type="transmembrane region" description="Helical" evidence="7">
    <location>
        <begin position="12"/>
        <end position="34"/>
    </location>
</feature>
<evidence type="ECO:0000256" key="2">
    <source>
        <dbReference type="ARBA" id="ARBA00009045"/>
    </source>
</evidence>
<dbReference type="EMBL" id="QOQW01000014">
    <property type="protein sequence ID" value="RCK79302.1"/>
    <property type="molecule type" value="Genomic_DNA"/>
</dbReference>
<dbReference type="FunFam" id="1.20.1540.10:FF:000027">
    <property type="entry name" value="Rhomboid family intramembrane serine protease"/>
    <property type="match status" value="1"/>
</dbReference>
<keyword evidence="4" id="KW-0378">Hydrolase</keyword>
<dbReference type="InterPro" id="IPR035952">
    <property type="entry name" value="Rhomboid-like_sf"/>
</dbReference>
<dbReference type="InterPro" id="IPR050925">
    <property type="entry name" value="Rhomboid_protease_S54"/>
</dbReference>
<keyword evidence="5 7" id="KW-1133">Transmembrane helix</keyword>
<feature type="transmembrane region" description="Helical" evidence="7">
    <location>
        <begin position="132"/>
        <end position="152"/>
    </location>
</feature>
<dbReference type="Gene3D" id="1.20.1540.10">
    <property type="entry name" value="Rhomboid-like"/>
    <property type="match status" value="1"/>
</dbReference>
<name>A0A367ZPJ4_9BACT</name>
<dbReference type="GO" id="GO:0006508">
    <property type="term" value="P:proteolysis"/>
    <property type="evidence" value="ECO:0007669"/>
    <property type="project" value="UniProtKB-KW"/>
</dbReference>
<evidence type="ECO:0000256" key="6">
    <source>
        <dbReference type="ARBA" id="ARBA00023136"/>
    </source>
</evidence>
<comment type="subcellular location">
    <subcellularLocation>
        <location evidence="1">Membrane</location>
        <topology evidence="1">Multi-pass membrane protein</topology>
    </subcellularLocation>
</comment>
<dbReference type="PANTHER" id="PTHR43731">
    <property type="entry name" value="RHOMBOID PROTEASE"/>
    <property type="match status" value="1"/>
</dbReference>
<dbReference type="Pfam" id="PF01694">
    <property type="entry name" value="Rhomboid"/>
    <property type="match status" value="1"/>
</dbReference>
<feature type="transmembrane region" description="Helical" evidence="7">
    <location>
        <begin position="108"/>
        <end position="126"/>
    </location>
</feature>
<comment type="similarity">
    <text evidence="2">Belongs to the peptidase S54 family.</text>
</comment>
<feature type="transmembrane region" description="Helical" evidence="7">
    <location>
        <begin position="76"/>
        <end position="96"/>
    </location>
</feature>
<dbReference type="AlphaFoldDB" id="A0A367ZPJ4"/>
<evidence type="ECO:0000256" key="4">
    <source>
        <dbReference type="ARBA" id="ARBA00022801"/>
    </source>
</evidence>
<dbReference type="PANTHER" id="PTHR43731:SF14">
    <property type="entry name" value="PRESENILIN-ASSOCIATED RHOMBOID-LIKE PROTEIN, MITOCHONDRIAL"/>
    <property type="match status" value="1"/>
</dbReference>
<comment type="caution">
    <text evidence="9">The sequence shown here is derived from an EMBL/GenBank/DDBJ whole genome shotgun (WGS) entry which is preliminary data.</text>
</comment>
<keyword evidence="3 7" id="KW-0812">Transmembrane</keyword>
<dbReference type="GO" id="GO:0016020">
    <property type="term" value="C:membrane"/>
    <property type="evidence" value="ECO:0007669"/>
    <property type="project" value="UniProtKB-SubCell"/>
</dbReference>